<accession>A0A921NZ00</accession>
<evidence type="ECO:0000313" key="3">
    <source>
        <dbReference type="Proteomes" id="UP000698242"/>
    </source>
</evidence>
<feature type="transmembrane region" description="Helical" evidence="1">
    <location>
        <begin position="6"/>
        <end position="26"/>
    </location>
</feature>
<dbReference type="RefSeq" id="WP_268892399.1">
    <property type="nucleotide sequence ID" value="NZ_APKE01000005.1"/>
</dbReference>
<gene>
    <name evidence="2" type="ORF">PMES_00321</name>
</gene>
<protein>
    <submittedName>
        <fullName evidence="2">Uncharacterized protein</fullName>
    </submittedName>
</protein>
<keyword evidence="1" id="KW-0812">Transmembrane</keyword>
<keyword evidence="1" id="KW-0472">Membrane</keyword>
<evidence type="ECO:0000256" key="1">
    <source>
        <dbReference type="SAM" id="Phobius"/>
    </source>
</evidence>
<dbReference type="AlphaFoldDB" id="A0A921NZ00"/>
<sequence length="44" mass="5004">MQFTPFIPLLLAMISAAGAILVARSGKPERRELRVRIDPAERRR</sequence>
<evidence type="ECO:0000313" key="2">
    <source>
        <dbReference type="EMBL" id="KAF0677274.1"/>
    </source>
</evidence>
<name>A0A921NZ00_9RHOB</name>
<keyword evidence="1" id="KW-1133">Transmembrane helix</keyword>
<organism evidence="2 3">
    <name type="scientific">Profundibacterium mesophilum KAUST100406-0324</name>
    <dbReference type="NCBI Taxonomy" id="1037889"/>
    <lineage>
        <taxon>Bacteria</taxon>
        <taxon>Pseudomonadati</taxon>
        <taxon>Pseudomonadota</taxon>
        <taxon>Alphaproteobacteria</taxon>
        <taxon>Rhodobacterales</taxon>
        <taxon>Roseobacteraceae</taxon>
        <taxon>Profundibacterium</taxon>
    </lineage>
</organism>
<dbReference type="Proteomes" id="UP000698242">
    <property type="component" value="Unassembled WGS sequence"/>
</dbReference>
<keyword evidence="3" id="KW-1185">Reference proteome</keyword>
<comment type="caution">
    <text evidence="2">The sequence shown here is derived from an EMBL/GenBank/DDBJ whole genome shotgun (WGS) entry which is preliminary data.</text>
</comment>
<reference evidence="2" key="1">
    <citation type="submission" date="2013-03" db="EMBL/GenBank/DDBJ databases">
        <title>Genome Sequence of the Profundibacterium mesophilum strain KAUST100406-0324T from Red Sea, a novel genus in the family Rhodobacteraceae.</title>
        <authorList>
            <person name="Essack M."/>
            <person name="Alam I."/>
            <person name="Lafi F."/>
            <person name="Alawi W."/>
            <person name="Kamanu F."/>
            <person name="Al-Suwailem A."/>
            <person name="Lee O.O."/>
            <person name="Xu Y."/>
            <person name="Bajic V."/>
            <person name="Qian P.-Y."/>
            <person name="Archer J."/>
        </authorList>
    </citation>
    <scope>NUCLEOTIDE SEQUENCE</scope>
    <source>
        <strain evidence="2">KAUST100406-0324</strain>
    </source>
</reference>
<proteinExistence type="predicted"/>
<dbReference type="EMBL" id="APKE01000005">
    <property type="protein sequence ID" value="KAF0677274.1"/>
    <property type="molecule type" value="Genomic_DNA"/>
</dbReference>